<dbReference type="GO" id="GO:0006749">
    <property type="term" value="P:glutathione metabolic process"/>
    <property type="evidence" value="ECO:0007669"/>
    <property type="project" value="TreeGrafter"/>
</dbReference>
<comment type="catalytic activity">
    <reaction evidence="3">
        <text>RX + glutathione = an S-substituted glutathione + a halide anion + H(+)</text>
        <dbReference type="Rhea" id="RHEA:16437"/>
        <dbReference type="ChEBI" id="CHEBI:15378"/>
        <dbReference type="ChEBI" id="CHEBI:16042"/>
        <dbReference type="ChEBI" id="CHEBI:17792"/>
        <dbReference type="ChEBI" id="CHEBI:57925"/>
        <dbReference type="ChEBI" id="CHEBI:90779"/>
        <dbReference type="EC" id="2.5.1.18"/>
    </reaction>
</comment>
<sequence length="215" mass="23807">MVLKLYGFHLSTCTQTVATVLYEKNVPFEFIPVNISKGEQKAPEYLAIQPFGQVPYIDDDGYIVYESRAIARYIAAKYADQGTPLLPKDPKAYGLSEQAASIEAFNFHPHTSKPLPKTCSKSEYRGLTSDPAVYEAAISALDKHLDVYDTILAKQKYLAGDEITLADIFHVAYGSYLPAAESNVIESKPNVDRWFKEVSGRASWQAVKDGVKSTA</sequence>
<accession>B0E2B4</accession>
<dbReference type="Gene3D" id="1.20.1050.10">
    <property type="match status" value="1"/>
</dbReference>
<dbReference type="SUPFAM" id="SSF47616">
    <property type="entry name" value="GST C-terminal domain-like"/>
    <property type="match status" value="1"/>
</dbReference>
<dbReference type="InParanoid" id="B0E2B4"/>
<dbReference type="PROSITE" id="PS50405">
    <property type="entry name" value="GST_CTER"/>
    <property type="match status" value="1"/>
</dbReference>
<dbReference type="InterPro" id="IPR004045">
    <property type="entry name" value="Glutathione_S-Trfase_N"/>
</dbReference>
<dbReference type="HOGENOM" id="CLU_011226_5_1_1"/>
<evidence type="ECO:0000259" key="5">
    <source>
        <dbReference type="PROSITE" id="PS50404"/>
    </source>
</evidence>
<dbReference type="SFLD" id="SFLDG00358">
    <property type="entry name" value="Main_(cytGST)"/>
    <property type="match status" value="1"/>
</dbReference>
<dbReference type="EMBL" id="DS547177">
    <property type="protein sequence ID" value="EDQ99016.1"/>
    <property type="molecule type" value="Genomic_DNA"/>
</dbReference>
<dbReference type="GO" id="GO:0043295">
    <property type="term" value="F:glutathione binding"/>
    <property type="evidence" value="ECO:0007669"/>
    <property type="project" value="TreeGrafter"/>
</dbReference>
<protein>
    <recommendedName>
        <fullName evidence="1">glutathione transferase</fullName>
        <ecNumber evidence="1">2.5.1.18</ecNumber>
    </recommendedName>
</protein>
<dbReference type="EC" id="2.5.1.18" evidence="1"/>
<dbReference type="PANTHER" id="PTHR43900">
    <property type="entry name" value="GLUTATHIONE S-TRANSFERASE RHO"/>
    <property type="match status" value="1"/>
</dbReference>
<dbReference type="InterPro" id="IPR010987">
    <property type="entry name" value="Glutathione-S-Trfase_C-like"/>
</dbReference>
<dbReference type="PANTHER" id="PTHR43900:SF3">
    <property type="entry name" value="GLUTATHIONE S-TRANSFERASE RHO"/>
    <property type="match status" value="1"/>
</dbReference>
<dbReference type="InterPro" id="IPR036249">
    <property type="entry name" value="Thioredoxin-like_sf"/>
</dbReference>
<dbReference type="GeneID" id="6085983"/>
<dbReference type="GO" id="GO:0005737">
    <property type="term" value="C:cytoplasm"/>
    <property type="evidence" value="ECO:0007669"/>
    <property type="project" value="TreeGrafter"/>
</dbReference>
<evidence type="ECO:0000259" key="6">
    <source>
        <dbReference type="PROSITE" id="PS50405"/>
    </source>
</evidence>
<proteinExistence type="inferred from homology"/>
<dbReference type="CDD" id="cd03053">
    <property type="entry name" value="GST_N_Phi"/>
    <property type="match status" value="1"/>
</dbReference>
<dbReference type="InterPro" id="IPR040079">
    <property type="entry name" value="Glutathione_S-Trfase"/>
</dbReference>
<evidence type="ECO:0000256" key="4">
    <source>
        <dbReference type="RuleBase" id="RU003494"/>
    </source>
</evidence>
<dbReference type="Pfam" id="PF02798">
    <property type="entry name" value="GST_N"/>
    <property type="match status" value="1"/>
</dbReference>
<dbReference type="KEGG" id="lbc:LACBIDRAFT_317765"/>
<feature type="domain" description="GST C-terminal" evidence="6">
    <location>
        <begin position="89"/>
        <end position="215"/>
    </location>
</feature>
<organism evidence="8">
    <name type="scientific">Laccaria bicolor (strain S238N-H82 / ATCC MYA-4686)</name>
    <name type="common">Bicoloured deceiver</name>
    <name type="synonym">Laccaria laccata var. bicolor</name>
    <dbReference type="NCBI Taxonomy" id="486041"/>
    <lineage>
        <taxon>Eukaryota</taxon>
        <taxon>Fungi</taxon>
        <taxon>Dikarya</taxon>
        <taxon>Basidiomycota</taxon>
        <taxon>Agaricomycotina</taxon>
        <taxon>Agaricomycetes</taxon>
        <taxon>Agaricomycetidae</taxon>
        <taxon>Agaricales</taxon>
        <taxon>Agaricineae</taxon>
        <taxon>Hydnangiaceae</taxon>
        <taxon>Laccaria</taxon>
    </lineage>
</organism>
<evidence type="ECO:0000313" key="7">
    <source>
        <dbReference type="EMBL" id="EDQ99016.1"/>
    </source>
</evidence>
<dbReference type="Gene3D" id="3.40.30.10">
    <property type="entry name" value="Glutaredoxin"/>
    <property type="match status" value="1"/>
</dbReference>
<evidence type="ECO:0000313" key="8">
    <source>
        <dbReference type="Proteomes" id="UP000001194"/>
    </source>
</evidence>
<dbReference type="SUPFAM" id="SSF52833">
    <property type="entry name" value="Thioredoxin-like"/>
    <property type="match status" value="1"/>
</dbReference>
<dbReference type="PROSITE" id="PS50404">
    <property type="entry name" value="GST_NTER"/>
    <property type="match status" value="1"/>
</dbReference>
<feature type="domain" description="GST N-terminal" evidence="5">
    <location>
        <begin position="1"/>
        <end position="82"/>
    </location>
</feature>
<gene>
    <name evidence="7" type="ORF">LACBIDRAFT_317765</name>
</gene>
<dbReference type="Proteomes" id="UP000001194">
    <property type="component" value="Unassembled WGS sequence"/>
</dbReference>
<dbReference type="GO" id="GO:0004364">
    <property type="term" value="F:glutathione transferase activity"/>
    <property type="evidence" value="ECO:0007669"/>
    <property type="project" value="UniProtKB-EC"/>
</dbReference>
<comment type="similarity">
    <text evidence="4">Belongs to the GST superfamily.</text>
</comment>
<dbReference type="FunFam" id="3.40.30.10:FF:000016">
    <property type="entry name" value="Glutathione S-transferase F2"/>
    <property type="match status" value="1"/>
</dbReference>
<keyword evidence="2" id="KW-0808">Transferase</keyword>
<evidence type="ECO:0000256" key="1">
    <source>
        <dbReference type="ARBA" id="ARBA00012452"/>
    </source>
</evidence>
<dbReference type="RefSeq" id="XP_001890324.1">
    <property type="nucleotide sequence ID" value="XM_001890289.1"/>
</dbReference>
<keyword evidence="8" id="KW-1185">Reference proteome</keyword>
<dbReference type="Pfam" id="PF00043">
    <property type="entry name" value="GST_C"/>
    <property type="match status" value="1"/>
</dbReference>
<dbReference type="SFLD" id="SFLDS00019">
    <property type="entry name" value="Glutathione_Transferase_(cytos"/>
    <property type="match status" value="1"/>
</dbReference>
<reference evidence="7 8" key="1">
    <citation type="journal article" date="2008" name="Nature">
        <title>The genome of Laccaria bicolor provides insights into mycorrhizal symbiosis.</title>
        <authorList>
            <person name="Martin F."/>
            <person name="Aerts A."/>
            <person name="Ahren D."/>
            <person name="Brun A."/>
            <person name="Danchin E.G.J."/>
            <person name="Duchaussoy F."/>
            <person name="Gibon J."/>
            <person name="Kohler A."/>
            <person name="Lindquist E."/>
            <person name="Pereda V."/>
            <person name="Salamov A."/>
            <person name="Shapiro H.J."/>
            <person name="Wuyts J."/>
            <person name="Blaudez D."/>
            <person name="Buee M."/>
            <person name="Brokstein P."/>
            <person name="Canbaeck B."/>
            <person name="Cohen D."/>
            <person name="Courty P.E."/>
            <person name="Coutinho P.M."/>
            <person name="Delaruelle C."/>
            <person name="Detter J.C."/>
            <person name="Deveau A."/>
            <person name="DiFazio S."/>
            <person name="Duplessis S."/>
            <person name="Fraissinet-Tachet L."/>
            <person name="Lucic E."/>
            <person name="Frey-Klett P."/>
            <person name="Fourrey C."/>
            <person name="Feussner I."/>
            <person name="Gay G."/>
            <person name="Grimwood J."/>
            <person name="Hoegger P.J."/>
            <person name="Jain P."/>
            <person name="Kilaru S."/>
            <person name="Labbe J."/>
            <person name="Lin Y.C."/>
            <person name="Legue V."/>
            <person name="Le Tacon F."/>
            <person name="Marmeisse R."/>
            <person name="Melayah D."/>
            <person name="Montanini B."/>
            <person name="Muratet M."/>
            <person name="Nehls U."/>
            <person name="Niculita-Hirzel H."/>
            <person name="Oudot-Le Secq M.P."/>
            <person name="Peter M."/>
            <person name="Quesneville H."/>
            <person name="Rajashekar B."/>
            <person name="Reich M."/>
            <person name="Rouhier N."/>
            <person name="Schmutz J."/>
            <person name="Yin T."/>
            <person name="Chalot M."/>
            <person name="Henrissat B."/>
            <person name="Kuees U."/>
            <person name="Lucas S."/>
            <person name="Van de Peer Y."/>
            <person name="Podila G.K."/>
            <person name="Polle A."/>
            <person name="Pukkila P.J."/>
            <person name="Richardson P.M."/>
            <person name="Rouze P."/>
            <person name="Sanders I.R."/>
            <person name="Stajich J.E."/>
            <person name="Tunlid A."/>
            <person name="Tuskan G."/>
            <person name="Grigoriev I.V."/>
        </authorList>
    </citation>
    <scope>NUCLEOTIDE SEQUENCE [LARGE SCALE GENOMIC DNA]</scope>
    <source>
        <strain evidence="8">S238N-H82 / ATCC MYA-4686</strain>
    </source>
</reference>
<dbReference type="InterPro" id="IPR004046">
    <property type="entry name" value="GST_C"/>
</dbReference>
<dbReference type="STRING" id="486041.B0E2B4"/>
<name>B0E2B4_LACBS</name>
<dbReference type="InterPro" id="IPR036282">
    <property type="entry name" value="Glutathione-S-Trfase_C_sf"/>
</dbReference>
<dbReference type="OrthoDB" id="249703at2759"/>
<evidence type="ECO:0000256" key="3">
    <source>
        <dbReference type="ARBA" id="ARBA00047960"/>
    </source>
</evidence>
<evidence type="ECO:0000256" key="2">
    <source>
        <dbReference type="ARBA" id="ARBA00022679"/>
    </source>
</evidence>
<dbReference type="SFLD" id="SFLDG01154">
    <property type="entry name" value="Main.5:_Phi-like"/>
    <property type="match status" value="1"/>
</dbReference>
<dbReference type="AlphaFoldDB" id="B0E2B4"/>